<dbReference type="AlphaFoldDB" id="L0EJD6"/>
<dbReference type="PROSITE" id="PS51272">
    <property type="entry name" value="SLH"/>
    <property type="match status" value="1"/>
</dbReference>
<gene>
    <name evidence="4" type="ordered locus">Theco_3825</name>
</gene>
<dbReference type="RefSeq" id="WP_015256552.1">
    <property type="nucleotide sequence ID" value="NC_019897.1"/>
</dbReference>
<organism evidence="4 5">
    <name type="scientific">Thermobacillus composti (strain DSM 18247 / JCM 13945 / KWC4)</name>
    <dbReference type="NCBI Taxonomy" id="717605"/>
    <lineage>
        <taxon>Bacteria</taxon>
        <taxon>Bacillati</taxon>
        <taxon>Bacillota</taxon>
        <taxon>Bacilli</taxon>
        <taxon>Bacillales</taxon>
        <taxon>Paenibacillaceae</taxon>
        <taxon>Thermobacillus</taxon>
    </lineage>
</organism>
<keyword evidence="5" id="KW-1185">Reference proteome</keyword>
<keyword evidence="1 2" id="KW-0732">Signal</keyword>
<name>L0EJD6_THECK</name>
<dbReference type="Gene3D" id="2.60.40.1220">
    <property type="match status" value="1"/>
</dbReference>
<dbReference type="Pfam" id="PF00395">
    <property type="entry name" value="SLH"/>
    <property type="match status" value="1"/>
</dbReference>
<dbReference type="InterPro" id="IPR001119">
    <property type="entry name" value="SLH_dom"/>
</dbReference>
<evidence type="ECO:0000313" key="5">
    <source>
        <dbReference type="Proteomes" id="UP000010795"/>
    </source>
</evidence>
<dbReference type="OrthoDB" id="1706086at2"/>
<evidence type="ECO:0000256" key="2">
    <source>
        <dbReference type="SAM" id="SignalP"/>
    </source>
</evidence>
<dbReference type="InterPro" id="IPR014755">
    <property type="entry name" value="Cu-Rt/internalin_Ig-like"/>
</dbReference>
<feature type="domain" description="SLH" evidence="3">
    <location>
        <begin position="74"/>
        <end position="137"/>
    </location>
</feature>
<accession>L0EJD6</accession>
<reference evidence="5" key="1">
    <citation type="submission" date="2012-01" db="EMBL/GenBank/DDBJ databases">
        <title>Complete sequence of chromosome of Thermobacillus composti KWC4.</title>
        <authorList>
            <person name="Lucas S."/>
            <person name="Han J."/>
            <person name="Lapidus A."/>
            <person name="Cheng J.-F."/>
            <person name="Goodwin L."/>
            <person name="Pitluck S."/>
            <person name="Peters L."/>
            <person name="Ovchinnikova G."/>
            <person name="Teshima H."/>
            <person name="Detter J.C."/>
            <person name="Han C."/>
            <person name="Tapia R."/>
            <person name="Land M."/>
            <person name="Hauser L."/>
            <person name="Kyrpides N."/>
            <person name="Ivanova N."/>
            <person name="Pagani I."/>
            <person name="Anderson I."/>
            <person name="Woyke T."/>
        </authorList>
    </citation>
    <scope>NUCLEOTIDE SEQUENCE [LARGE SCALE GENOMIC DNA]</scope>
    <source>
        <strain evidence="5">DSM 18247 / JCM 13945 / KWC4</strain>
    </source>
</reference>
<dbReference type="KEGG" id="tco:Theco_3825"/>
<evidence type="ECO:0000313" key="4">
    <source>
        <dbReference type="EMBL" id="AGA59836.1"/>
    </source>
</evidence>
<proteinExistence type="predicted"/>
<dbReference type="EMBL" id="CP003255">
    <property type="protein sequence ID" value="AGA59836.1"/>
    <property type="molecule type" value="Genomic_DNA"/>
</dbReference>
<sequence length="996" mass="105625">MKKSLSLLVAIAMVFSMFATVAAAATDTQSKYNELKKAGVFRGTGDGSAALENEMTRAEFAGIIARLTGVTSSGTAKFNDVPGSHWASKDIAAVAEAGYMEGTGNNKFAPSKNVTLQELIKVAVTIVGLEIDEDATVEGKAGAWAQPYIAAAIAAGLIQPLGDYTANATRGDLVDVTYEVYQVLQNIAKVKGYEVVSATKVVVSFSDGGKVEVELDKPLKLGKNTITVTYKDREYKVEVEFEAVAASAKAVGAKKIEVTFNQAIDDSKAKFAVKNGIAERVVDKAAFSDDKKKAVLELTTKLQAGETTVTISGIDKDDVVAKFTAEDERITQVKFKSDKLALSTNANGTPNYTEAKVGYQILNQYGEEASNVGTPTFQVGKPTTNVTSANGVLTIQVPATSPFYLGEKVIITGYLRLSTYGVTISETLEVGQPATVDSVEVKGLYHPDNKELNTGSTFSDYVLLLEVKDQYGNKLDASKFNNGAFVTVSNPGIFNVNTTATDNNGPNKDQVGIQLAAPAFTPGFDGKNTIRIMTLSGKQYSYDVEVKKAATVQKITLSAPSQVVAANDVTVKIPFVAEDQFGNQIKKYSDLVGKIVLSPTPTAQNPAGLQLKQDYVTKEAYIELTLPTPDPNQQIAIPYPIMAYVSGTPNTSQIVINIEKPAYPESISGLTSDVAASLAQGATTTIKPDYIKVKDNYGRDKKLADLLSANTHKVVVSVADNNPDVVSLSKTELANANDSITVTALQKGNERIKVQLVNKADNSVVYSYESFVFSVVDNSGIAEYAIDQVPKLSNKLNRQVDLKVVGKRSNGTTVALPLDAYTATASNGVVVRGGKIDASGFNGTFTDGEGKATLKVTIVATGETLERELVISNAALAVTSFELENANGLEAKDLVVKGSVANLTQNNDVVRNVFGTLKVKDQFGFKMSAAEGADLSNFNVTVANIDNVAGAAITYTNNGQSGDTVTVSGIDQGDSFSLIFVSKVSGASITLRVVAE</sequence>
<dbReference type="Proteomes" id="UP000010795">
    <property type="component" value="Chromosome"/>
</dbReference>
<feature type="chain" id="PRO_5003941036" evidence="2">
    <location>
        <begin position="25"/>
        <end position="996"/>
    </location>
</feature>
<dbReference type="HOGENOM" id="CLU_291143_0_0_9"/>
<evidence type="ECO:0000259" key="3">
    <source>
        <dbReference type="PROSITE" id="PS51272"/>
    </source>
</evidence>
<dbReference type="eggNOG" id="COG0747">
    <property type="taxonomic scope" value="Bacteria"/>
</dbReference>
<evidence type="ECO:0000256" key="1">
    <source>
        <dbReference type="ARBA" id="ARBA00022729"/>
    </source>
</evidence>
<feature type="signal peptide" evidence="2">
    <location>
        <begin position="1"/>
        <end position="24"/>
    </location>
</feature>
<protein>
    <submittedName>
        <fullName evidence="4">Putative S-layer protein</fullName>
    </submittedName>
</protein>
<dbReference type="STRING" id="717605.Theco_3825"/>